<dbReference type="InterPro" id="IPR057727">
    <property type="entry name" value="WCX_dom"/>
</dbReference>
<dbReference type="Proteomes" id="UP001301728">
    <property type="component" value="Unassembled WGS sequence"/>
</dbReference>
<organism evidence="2 3">
    <name type="scientific">Limnoraphis robusta CCNP1315</name>
    <dbReference type="NCBI Taxonomy" id="3110306"/>
    <lineage>
        <taxon>Bacteria</taxon>
        <taxon>Bacillati</taxon>
        <taxon>Cyanobacteriota</taxon>
        <taxon>Cyanophyceae</taxon>
        <taxon>Oscillatoriophycideae</taxon>
        <taxon>Oscillatoriales</taxon>
        <taxon>Sirenicapillariaceae</taxon>
        <taxon>Limnoraphis</taxon>
    </lineage>
</organism>
<dbReference type="EMBL" id="JAYGHT010000136">
    <property type="protein sequence ID" value="MEA5521668.1"/>
    <property type="molecule type" value="Genomic_DNA"/>
</dbReference>
<sequence length="320" mass="37631">MAPTKRDTYNQLAFALEILRLLSQKPLTRNELCDLLSTFLERHDKTSGDINQKVVRTISKLRDCGFDIQCSPHNPYKLIESNFPILLSLEQRQALAMAANFLGEMGFSTQAAQILRIGNINSNDKPTLVNVNFSPPVDYSETQTETVVRELQERLNKKCCFSIRYRSSNGNEKIWDIHRSELRLHNGVLYLFTFIPTWFCKHEKPPSFEQNVALRVDRILKVFPSSHTPWTLFNFPTQKIHYRMSGELRNYQPRRANEQVFYRDSQGKFVDILAEEDYPFWFRQRILQYGSNVQVLEPEWLAKEIQEEHQKAFQQYSLKD</sequence>
<dbReference type="PROSITE" id="PS52050">
    <property type="entry name" value="WYL"/>
    <property type="match status" value="1"/>
</dbReference>
<dbReference type="Pfam" id="PF25583">
    <property type="entry name" value="WCX"/>
    <property type="match status" value="1"/>
</dbReference>
<keyword evidence="3" id="KW-1185">Reference proteome</keyword>
<protein>
    <submittedName>
        <fullName evidence="2">WYL domain-containing transcriptional regulator</fullName>
    </submittedName>
</protein>
<reference evidence="2 3" key="1">
    <citation type="submission" date="2023-12" db="EMBL/GenBank/DDBJ databases">
        <title>Baltic Sea Cyanobacteria.</title>
        <authorList>
            <person name="Delbaje E."/>
            <person name="Fewer D.P."/>
            <person name="Shishido T.K."/>
        </authorList>
    </citation>
    <scope>NUCLEOTIDE SEQUENCE [LARGE SCALE GENOMIC DNA]</scope>
    <source>
        <strain evidence="2 3">CCNP 1315</strain>
    </source>
</reference>
<feature type="domain" description="WCX" evidence="1">
    <location>
        <begin position="277"/>
        <end position="312"/>
    </location>
</feature>
<proteinExistence type="predicted"/>
<evidence type="ECO:0000313" key="2">
    <source>
        <dbReference type="EMBL" id="MEA5521668.1"/>
    </source>
</evidence>
<dbReference type="RefSeq" id="WP_323274701.1">
    <property type="nucleotide sequence ID" value="NZ_JAYGHT010000136.1"/>
</dbReference>
<evidence type="ECO:0000259" key="1">
    <source>
        <dbReference type="Pfam" id="PF25583"/>
    </source>
</evidence>
<name>A0ABU5U6B2_9CYAN</name>
<comment type="caution">
    <text evidence="2">The sequence shown here is derived from an EMBL/GenBank/DDBJ whole genome shotgun (WGS) entry which is preliminary data.</text>
</comment>
<accession>A0ABU5U6B2</accession>
<gene>
    <name evidence="2" type="ORF">VB854_22270</name>
</gene>
<evidence type="ECO:0000313" key="3">
    <source>
        <dbReference type="Proteomes" id="UP001301728"/>
    </source>
</evidence>